<accession>K0RW35</accession>
<dbReference type="Proteomes" id="UP000266841">
    <property type="component" value="Unassembled WGS sequence"/>
</dbReference>
<evidence type="ECO:0000256" key="1">
    <source>
        <dbReference type="SAM" id="Phobius"/>
    </source>
</evidence>
<evidence type="ECO:0000313" key="2">
    <source>
        <dbReference type="EMBL" id="EJK57165.1"/>
    </source>
</evidence>
<keyword evidence="1" id="KW-0472">Membrane</keyword>
<keyword evidence="3" id="KW-1185">Reference proteome</keyword>
<sequence length="107" mass="11269">MFSKGKQQTTSTPLSSPMILRLMIVASLVATSLVPVFAFLPAPSLVRSKATGALCDAAAKSEGVISSDSSDGVISIDVSDLGLTMADLDKKIPIHDFRLDPYDDAEI</sequence>
<gene>
    <name evidence="2" type="ORF">THAOC_22822</name>
</gene>
<dbReference type="EMBL" id="AGNL01029258">
    <property type="protein sequence ID" value="EJK57165.1"/>
    <property type="molecule type" value="Genomic_DNA"/>
</dbReference>
<dbReference type="AlphaFoldDB" id="K0RW35"/>
<feature type="transmembrane region" description="Helical" evidence="1">
    <location>
        <begin position="20"/>
        <end position="40"/>
    </location>
</feature>
<proteinExistence type="predicted"/>
<keyword evidence="1" id="KW-1133">Transmembrane helix</keyword>
<reference evidence="2 3" key="1">
    <citation type="journal article" date="2012" name="Genome Biol.">
        <title>Genome and low-iron response of an oceanic diatom adapted to chronic iron limitation.</title>
        <authorList>
            <person name="Lommer M."/>
            <person name="Specht M."/>
            <person name="Roy A.S."/>
            <person name="Kraemer L."/>
            <person name="Andreson R."/>
            <person name="Gutowska M.A."/>
            <person name="Wolf J."/>
            <person name="Bergner S.V."/>
            <person name="Schilhabel M.B."/>
            <person name="Klostermeier U.C."/>
            <person name="Beiko R.G."/>
            <person name="Rosenstiel P."/>
            <person name="Hippler M."/>
            <person name="Laroche J."/>
        </authorList>
    </citation>
    <scope>NUCLEOTIDE SEQUENCE [LARGE SCALE GENOMIC DNA]</scope>
    <source>
        <strain evidence="2 3">CCMP1005</strain>
    </source>
</reference>
<protein>
    <submittedName>
        <fullName evidence="2">Uncharacterized protein</fullName>
    </submittedName>
</protein>
<organism evidence="2 3">
    <name type="scientific">Thalassiosira oceanica</name>
    <name type="common">Marine diatom</name>
    <dbReference type="NCBI Taxonomy" id="159749"/>
    <lineage>
        <taxon>Eukaryota</taxon>
        <taxon>Sar</taxon>
        <taxon>Stramenopiles</taxon>
        <taxon>Ochrophyta</taxon>
        <taxon>Bacillariophyta</taxon>
        <taxon>Coscinodiscophyceae</taxon>
        <taxon>Thalassiosirophycidae</taxon>
        <taxon>Thalassiosirales</taxon>
        <taxon>Thalassiosiraceae</taxon>
        <taxon>Thalassiosira</taxon>
    </lineage>
</organism>
<name>K0RW35_THAOC</name>
<comment type="caution">
    <text evidence="2">The sequence shown here is derived from an EMBL/GenBank/DDBJ whole genome shotgun (WGS) entry which is preliminary data.</text>
</comment>
<evidence type="ECO:0000313" key="3">
    <source>
        <dbReference type="Proteomes" id="UP000266841"/>
    </source>
</evidence>
<keyword evidence="1" id="KW-0812">Transmembrane</keyword>